<evidence type="ECO:0000313" key="11">
    <source>
        <dbReference type="Proteomes" id="UP000602198"/>
    </source>
</evidence>
<comment type="subcellular location">
    <subcellularLocation>
        <location evidence="1">Cell membrane</location>
    </subcellularLocation>
</comment>
<evidence type="ECO:0000256" key="6">
    <source>
        <dbReference type="ARBA" id="ARBA00023136"/>
    </source>
</evidence>
<keyword evidence="3" id="KW-1003">Cell membrane</keyword>
<organism evidence="10 11">
    <name type="scientific">Nocardia acididurans</name>
    <dbReference type="NCBI Taxonomy" id="2802282"/>
    <lineage>
        <taxon>Bacteria</taxon>
        <taxon>Bacillati</taxon>
        <taxon>Actinomycetota</taxon>
        <taxon>Actinomycetes</taxon>
        <taxon>Mycobacteriales</taxon>
        <taxon>Nocardiaceae</taxon>
        <taxon>Nocardia</taxon>
    </lineage>
</organism>
<dbReference type="NCBIfam" id="TIGR03923">
    <property type="entry name" value="T7SS_EccE"/>
    <property type="match status" value="1"/>
</dbReference>
<comment type="similarity">
    <text evidence="2">Belongs to the EccE family.</text>
</comment>
<comment type="caution">
    <text evidence="10">The sequence shown here is derived from an EMBL/GenBank/DDBJ whole genome shotgun (WGS) entry which is preliminary data.</text>
</comment>
<proteinExistence type="inferred from homology"/>
<keyword evidence="11" id="KW-1185">Reference proteome</keyword>
<keyword evidence="5 8" id="KW-1133">Transmembrane helix</keyword>
<accession>A0ABS1MGI3</accession>
<evidence type="ECO:0000256" key="2">
    <source>
        <dbReference type="ARBA" id="ARBA00007759"/>
    </source>
</evidence>
<keyword evidence="4 8" id="KW-0812">Transmembrane</keyword>
<dbReference type="Pfam" id="PF11203">
    <property type="entry name" value="EccE"/>
    <property type="match status" value="1"/>
</dbReference>
<reference evidence="10 11" key="1">
    <citation type="submission" date="2021-01" db="EMBL/GenBank/DDBJ databases">
        <title>WGS of actinomycetes isolated from Thailand.</title>
        <authorList>
            <person name="Thawai C."/>
        </authorList>
    </citation>
    <scope>NUCLEOTIDE SEQUENCE [LARGE SCALE GENOMIC DNA]</scope>
    <source>
        <strain evidence="10 11">LPG 2</strain>
    </source>
</reference>
<protein>
    <submittedName>
        <fullName evidence="10">Type VII secretion protein EccE</fullName>
    </submittedName>
</protein>
<evidence type="ECO:0000259" key="9">
    <source>
        <dbReference type="Pfam" id="PF11203"/>
    </source>
</evidence>
<evidence type="ECO:0000256" key="8">
    <source>
        <dbReference type="SAM" id="Phobius"/>
    </source>
</evidence>
<evidence type="ECO:0000256" key="3">
    <source>
        <dbReference type="ARBA" id="ARBA00022475"/>
    </source>
</evidence>
<evidence type="ECO:0000256" key="1">
    <source>
        <dbReference type="ARBA" id="ARBA00004236"/>
    </source>
</evidence>
<feature type="transmembrane region" description="Helical" evidence="8">
    <location>
        <begin position="34"/>
        <end position="52"/>
    </location>
</feature>
<feature type="region of interest" description="Disordered" evidence="7">
    <location>
        <begin position="537"/>
        <end position="576"/>
    </location>
</feature>
<gene>
    <name evidence="10" type="primary">eccE</name>
    <name evidence="10" type="ORF">JK358_35815</name>
</gene>
<dbReference type="InterPro" id="IPR050051">
    <property type="entry name" value="EccE_dom"/>
</dbReference>
<evidence type="ECO:0000256" key="4">
    <source>
        <dbReference type="ARBA" id="ARBA00022692"/>
    </source>
</evidence>
<dbReference type="Proteomes" id="UP000602198">
    <property type="component" value="Unassembled WGS sequence"/>
</dbReference>
<name>A0ABS1MGI3_9NOCA</name>
<dbReference type="RefSeq" id="WP_201957430.1">
    <property type="nucleotide sequence ID" value="NZ_JAERRJ010000019.1"/>
</dbReference>
<dbReference type="InterPro" id="IPR021368">
    <property type="entry name" value="T7SS_EccE"/>
</dbReference>
<evidence type="ECO:0000313" key="10">
    <source>
        <dbReference type="EMBL" id="MBL1079783.1"/>
    </source>
</evidence>
<keyword evidence="6 8" id="KW-0472">Membrane</keyword>
<sequence>MNPPITVMAGPEGGPVAAAILVGSPVLTVIVGRIPWWGTALVIGVVLLCLGWQIRGRTPVRWTLDAARFHAGRTARARQRLQAPRWTDVTVPAGSCAIGVTDSALLAMIQVAPNLDLPTVIGEDSIYTEDTLDTDLLARLCEQYGLSIDIDIVTTGRRVRQIGSYGDLYGQLIGPRPVVGQRLTWLVLRLDLHTNLRQLQRRGPTARTAPTALATAAQRIAARLREAGIAAHPLPTDAVVEATQLLHEGIVLDSLKERWGRLDCRATGRAVTVYELDSTTAAPTDLDHYWTHETGSTTVVVSLRKRLAPRVLVRYIAPTDTDLPAESALRLLTGHQSTALLATLPTPTVVHALPTRTLDHDHDPTEPPLQVTIGPNGQVLGAITGHRNHTLALPLFDPVHYHPRRRTVDVHAELPIAQQIVLRAAVVGADVEIHTDRPASWERLVKALGDHRSLRLATSGDPDHATTPTTPATIAVFDQVSPQASPAPTTLTITAPDQPSPRDVDLAIEQIGDSTVEVSIPMRTVRVDLIEPRGETRYVQSLHPSQPDSTEPATSSDAAAIPYQTPDPAVNSGDSR</sequence>
<feature type="compositionally biased region" description="Polar residues" evidence="7">
    <location>
        <begin position="538"/>
        <end position="557"/>
    </location>
</feature>
<dbReference type="EMBL" id="JAERRJ010000019">
    <property type="protein sequence ID" value="MBL1079783.1"/>
    <property type="molecule type" value="Genomic_DNA"/>
</dbReference>
<evidence type="ECO:0000256" key="5">
    <source>
        <dbReference type="ARBA" id="ARBA00022989"/>
    </source>
</evidence>
<feature type="domain" description="Type VII secretion system protein EccE" evidence="9">
    <location>
        <begin position="179"/>
        <end position="275"/>
    </location>
</feature>
<evidence type="ECO:0000256" key="7">
    <source>
        <dbReference type="SAM" id="MobiDB-lite"/>
    </source>
</evidence>